<reference evidence="10" key="1">
    <citation type="submission" date="2022-04" db="EMBL/GenBank/DDBJ databases">
        <title>Desulfatitalea alkaliphila sp. nov., a novel anaerobic sulfate-reducing bacterium isolated from terrestrial mud volcano, Taman Peninsula, Russia.</title>
        <authorList>
            <person name="Khomyakova M.A."/>
            <person name="Merkel A.Y."/>
            <person name="Slobodkin A.I."/>
        </authorList>
    </citation>
    <scope>NUCLEOTIDE SEQUENCE</scope>
    <source>
        <strain evidence="10">M08but</strain>
    </source>
</reference>
<dbReference type="PANTHER" id="PTHR12815">
    <property type="entry name" value="SORTING AND ASSEMBLY MACHINERY SAMM50 PROTEIN FAMILY MEMBER"/>
    <property type="match status" value="1"/>
</dbReference>
<feature type="domain" description="POTRA" evidence="9">
    <location>
        <begin position="129"/>
        <end position="205"/>
    </location>
</feature>
<feature type="domain" description="POTRA" evidence="9">
    <location>
        <begin position="297"/>
        <end position="373"/>
    </location>
</feature>
<feature type="domain" description="POTRA" evidence="9">
    <location>
        <begin position="544"/>
        <end position="613"/>
    </location>
</feature>
<keyword evidence="7" id="KW-0732">Signal</keyword>
<evidence type="ECO:0000259" key="9">
    <source>
        <dbReference type="Pfam" id="PF07244"/>
    </source>
</evidence>
<evidence type="ECO:0000256" key="4">
    <source>
        <dbReference type="ARBA" id="ARBA00022737"/>
    </source>
</evidence>
<accession>A0AA41R7T6</accession>
<feature type="domain" description="Bacterial surface antigen (D15)" evidence="8">
    <location>
        <begin position="645"/>
        <end position="947"/>
    </location>
</feature>
<evidence type="ECO:0000259" key="8">
    <source>
        <dbReference type="Pfam" id="PF01103"/>
    </source>
</evidence>
<evidence type="ECO:0000256" key="5">
    <source>
        <dbReference type="ARBA" id="ARBA00023136"/>
    </source>
</evidence>
<keyword evidence="4" id="KW-0677">Repeat</keyword>
<feature type="domain" description="POTRA" evidence="9">
    <location>
        <begin position="210"/>
        <end position="285"/>
    </location>
</feature>
<feature type="chain" id="PRO_5041340098" evidence="7">
    <location>
        <begin position="42"/>
        <end position="947"/>
    </location>
</feature>
<protein>
    <submittedName>
        <fullName evidence="10">BamA/TamA family outer membrane protein</fullName>
    </submittedName>
</protein>
<name>A0AA41R7T6_9BACT</name>
<dbReference type="Pfam" id="PF01103">
    <property type="entry name" value="Omp85"/>
    <property type="match status" value="1"/>
</dbReference>
<dbReference type="AlphaFoldDB" id="A0AA41R7T6"/>
<organism evidence="10 11">
    <name type="scientific">Desulfatitalea alkaliphila</name>
    <dbReference type="NCBI Taxonomy" id="2929485"/>
    <lineage>
        <taxon>Bacteria</taxon>
        <taxon>Pseudomonadati</taxon>
        <taxon>Thermodesulfobacteriota</taxon>
        <taxon>Desulfobacteria</taxon>
        <taxon>Desulfobacterales</taxon>
        <taxon>Desulfosarcinaceae</taxon>
        <taxon>Desulfatitalea</taxon>
    </lineage>
</organism>
<dbReference type="PANTHER" id="PTHR12815:SF18">
    <property type="entry name" value="SORTING AND ASSEMBLY MACHINERY COMPONENT 50 HOMOLOG"/>
    <property type="match status" value="1"/>
</dbReference>
<dbReference type="Proteomes" id="UP001165427">
    <property type="component" value="Unassembled WGS sequence"/>
</dbReference>
<dbReference type="RefSeq" id="WP_246914212.1">
    <property type="nucleotide sequence ID" value="NZ_JALJRB010000034.1"/>
</dbReference>
<proteinExistence type="predicted"/>
<dbReference type="GO" id="GO:0019867">
    <property type="term" value="C:outer membrane"/>
    <property type="evidence" value="ECO:0007669"/>
    <property type="project" value="InterPro"/>
</dbReference>
<dbReference type="InterPro" id="IPR000184">
    <property type="entry name" value="Bac_surfAg_D15"/>
</dbReference>
<comment type="caution">
    <text evidence="10">The sequence shown here is derived from an EMBL/GenBank/DDBJ whole genome shotgun (WGS) entry which is preliminary data.</text>
</comment>
<evidence type="ECO:0000256" key="3">
    <source>
        <dbReference type="ARBA" id="ARBA00022692"/>
    </source>
</evidence>
<dbReference type="InterPro" id="IPR023707">
    <property type="entry name" value="OM_assembly_BamA"/>
</dbReference>
<evidence type="ECO:0000256" key="7">
    <source>
        <dbReference type="SAM" id="SignalP"/>
    </source>
</evidence>
<evidence type="ECO:0000313" key="10">
    <source>
        <dbReference type="EMBL" id="MCJ8502820.1"/>
    </source>
</evidence>
<evidence type="ECO:0000256" key="2">
    <source>
        <dbReference type="ARBA" id="ARBA00022452"/>
    </source>
</evidence>
<dbReference type="PIRSF" id="PIRSF006076">
    <property type="entry name" value="OM_assembly_OMP85"/>
    <property type="match status" value="1"/>
</dbReference>
<feature type="domain" description="POTRA" evidence="9">
    <location>
        <begin position="378"/>
        <end position="459"/>
    </location>
</feature>
<keyword evidence="5" id="KW-0472">Membrane</keyword>
<evidence type="ECO:0000256" key="1">
    <source>
        <dbReference type="ARBA" id="ARBA00004370"/>
    </source>
</evidence>
<dbReference type="Pfam" id="PF07244">
    <property type="entry name" value="POTRA"/>
    <property type="match status" value="5"/>
</dbReference>
<dbReference type="InterPro" id="IPR039910">
    <property type="entry name" value="D15-like"/>
</dbReference>
<sequence>MIRSCALPYKGRPVACGRCRCLAILAAVVLLASILAPGAFAAAETTEWDGRPLPLAAIELQVSTEFEDHLDWQGLARAAMGLAEGEMLTPDRLADALAPLAAFGRTRQTVAVRDGQAHLHVVLTPFGLIHTIAIRGNYPLFERDVRNAMTIASGDFFDPAAMPDQEKLVAERFRAEGYVDPQVTITWRQRPADGHFDIDVTIEKGPHQTLEQVVLEGNRNVGDGALRRRMASWRRSWLALGLARFKTTRFTQDLRRLTDYYRRKGFADVVIEGDTAIDPADHSVQGKLIIAEGPRYEVEFSGNDFFSDRRLRKSLVLAETGNRGNIGLRRSSHEIRRRYLKAGFADVKVRWQSEDATVAGKALRRITFTIEEGVRHIVTAVVIEGNQTLDEQTLRGQMLTRTPGWIRSGAYVAEVLEEDRVAIRALYHSEGFLDVQADTSAVVDPDSGQVTVTMTIAEGPRTLVGDIAIAPQNLPIPTEQLREELVLGPGDPYLPVRCRDDEERLAARIAPLGHPHVNARGVTTLSEDRTRADIRYQVDPGPSVKVGDLYFLGNFRTREKFLRREMGSQPDAPFALQQVWEAQRDLRDLNIFDSVQVRTIGLKEREETVHLLVQAAEQKPYYVELGGGYQSDKGLYGRTRLGDRNFLGTAKELRAGAEISEVGYRWEAAISEPRLLGSRIRADAGVFGERSEPFNQQFGTQSLGAGVNFARGWGRHYTTALALRYERREQFLRGRSQTTDQVDPDTLAPRGILVATPSVQYDSRDSFIRPRFGHLAGFAVDISKGLDTTLDDFIKYRIDARTFYTPHPRLTLAGRVWFGLLEPYGGDAVPLDQLFFLGGTNSVRGFGENLLRFDNEGKPVGGRMALAAGLEARIDIGRNFELVPFLDAGRLWQTPGDAGSDALRWTTGLGLQYITPIGPIGLFYGHKLDRRPNESPGALHLSIGYTF</sequence>
<keyword evidence="3" id="KW-0812">Transmembrane</keyword>
<gene>
    <name evidence="10" type="ORF">MRX98_19750</name>
</gene>
<feature type="signal peptide" evidence="7">
    <location>
        <begin position="1"/>
        <end position="41"/>
    </location>
</feature>
<dbReference type="Gene3D" id="2.40.160.50">
    <property type="entry name" value="membrane protein fhac: a member of the omp85/tpsb transporter family"/>
    <property type="match status" value="1"/>
</dbReference>
<dbReference type="Gene3D" id="3.10.20.310">
    <property type="entry name" value="membrane protein fhac"/>
    <property type="match status" value="6"/>
</dbReference>
<keyword evidence="2" id="KW-1134">Transmembrane beta strand</keyword>
<evidence type="ECO:0000313" key="11">
    <source>
        <dbReference type="Proteomes" id="UP001165427"/>
    </source>
</evidence>
<dbReference type="EMBL" id="JALJRB010000034">
    <property type="protein sequence ID" value="MCJ8502820.1"/>
    <property type="molecule type" value="Genomic_DNA"/>
</dbReference>
<keyword evidence="11" id="KW-1185">Reference proteome</keyword>
<keyword evidence="6" id="KW-0998">Cell outer membrane</keyword>
<evidence type="ECO:0000256" key="6">
    <source>
        <dbReference type="ARBA" id="ARBA00023237"/>
    </source>
</evidence>
<dbReference type="InterPro" id="IPR010827">
    <property type="entry name" value="BamA/TamA_POTRA"/>
</dbReference>
<dbReference type="GO" id="GO:0071709">
    <property type="term" value="P:membrane assembly"/>
    <property type="evidence" value="ECO:0007669"/>
    <property type="project" value="InterPro"/>
</dbReference>
<comment type="subcellular location">
    <subcellularLocation>
        <location evidence="1">Membrane</location>
    </subcellularLocation>
</comment>